<dbReference type="EMBL" id="JANHOG010002164">
    <property type="protein sequence ID" value="KAJ3526461.1"/>
    <property type="molecule type" value="Genomic_DNA"/>
</dbReference>
<protein>
    <submittedName>
        <fullName evidence="1">Uncharacterized protein</fullName>
    </submittedName>
</protein>
<keyword evidence="2" id="KW-1185">Reference proteome</keyword>
<sequence length="399" mass="44044">MPLKHVPATQRPTFTNSPSMNFERPFVGWRPELPGMYQLTPNRSGSMYSFNSGKESNSRPASPIESPAPRGDKYSRNRQEKSEISFGENGTGLGFSFRELSGQSIGDSLDKISRSLSSTSLEQAREASWRDSPSNPDLTFGTVGELSPSPSLETPVLNSSLSSDSMRKAQSMHIRKAPASRYSVDSDTIDPADLSISDLRRMRSKTLVDTVFTKGKGRLHKQRRHAIYADAAMQLALSPPKPGGSFPFPIAVVVSSEGDDAMNTVDTQLDDISDDARWNGLPLSDSMTTLHKSYQRILQTVDSSFKAEAASNTRSAKSTHLLTVPSTGDWHSGPDFLPVFPLRIVKKRTAVTRSHSSRNLTRAIKPEEPRFLNTHHPIVAALIQDLDIAINEWKIMGRF</sequence>
<name>A0ACC1RV88_9APHY</name>
<comment type="caution">
    <text evidence="1">The sequence shown here is derived from an EMBL/GenBank/DDBJ whole genome shotgun (WGS) entry which is preliminary data.</text>
</comment>
<reference evidence="1" key="1">
    <citation type="submission" date="2022-07" db="EMBL/GenBank/DDBJ databases">
        <title>Genome Sequence of Phlebia brevispora.</title>
        <authorList>
            <person name="Buettner E."/>
        </authorList>
    </citation>
    <scope>NUCLEOTIDE SEQUENCE</scope>
    <source>
        <strain evidence="1">MPL23</strain>
    </source>
</reference>
<organism evidence="1 2">
    <name type="scientific">Phlebia brevispora</name>
    <dbReference type="NCBI Taxonomy" id="194682"/>
    <lineage>
        <taxon>Eukaryota</taxon>
        <taxon>Fungi</taxon>
        <taxon>Dikarya</taxon>
        <taxon>Basidiomycota</taxon>
        <taxon>Agaricomycotina</taxon>
        <taxon>Agaricomycetes</taxon>
        <taxon>Polyporales</taxon>
        <taxon>Meruliaceae</taxon>
        <taxon>Phlebia</taxon>
    </lineage>
</organism>
<dbReference type="Proteomes" id="UP001148662">
    <property type="component" value="Unassembled WGS sequence"/>
</dbReference>
<gene>
    <name evidence="1" type="ORF">NM688_g8261</name>
</gene>
<evidence type="ECO:0000313" key="2">
    <source>
        <dbReference type="Proteomes" id="UP001148662"/>
    </source>
</evidence>
<evidence type="ECO:0000313" key="1">
    <source>
        <dbReference type="EMBL" id="KAJ3526461.1"/>
    </source>
</evidence>
<accession>A0ACC1RV88</accession>
<proteinExistence type="predicted"/>